<reference evidence="2" key="1">
    <citation type="journal article" date="2015" name="Nat. Genet.">
        <title>The genome and transcriptome of the zoonotic hookworm Ancylostoma ceylanicum identify infection-specific gene families.</title>
        <authorList>
            <person name="Schwarz E.M."/>
            <person name="Hu Y."/>
            <person name="Antoshechkin I."/>
            <person name="Miller M.M."/>
            <person name="Sternberg P.W."/>
            <person name="Aroian R.V."/>
        </authorList>
    </citation>
    <scope>NUCLEOTIDE SEQUENCE</scope>
    <source>
        <strain evidence="2">HY135</strain>
    </source>
</reference>
<comment type="caution">
    <text evidence="1">The sequence shown here is derived from an EMBL/GenBank/DDBJ whole genome shotgun (WGS) entry which is preliminary data.</text>
</comment>
<sequence length="70" mass="8049">MIHTFCQCIGELMHECVDVPSIQDLIMRAKKIRSTLSECASHRTEPRLRLSTFMWTRGIGEVLQGRSCIQ</sequence>
<gene>
    <name evidence="1" type="primary">Acey_s0045.g1154</name>
    <name evidence="1" type="ORF">Y032_0045g1154</name>
</gene>
<dbReference type="EMBL" id="JARK01001381">
    <property type="protein sequence ID" value="EYC12910.1"/>
    <property type="molecule type" value="Genomic_DNA"/>
</dbReference>
<protein>
    <submittedName>
        <fullName evidence="1">Uncharacterized protein</fullName>
    </submittedName>
</protein>
<dbReference type="AlphaFoldDB" id="A0A016UCL5"/>
<accession>A0A016UCL5</accession>
<proteinExistence type="predicted"/>
<keyword evidence="2" id="KW-1185">Reference proteome</keyword>
<evidence type="ECO:0000313" key="2">
    <source>
        <dbReference type="Proteomes" id="UP000024635"/>
    </source>
</evidence>
<organism evidence="1 2">
    <name type="scientific">Ancylostoma ceylanicum</name>
    <dbReference type="NCBI Taxonomy" id="53326"/>
    <lineage>
        <taxon>Eukaryota</taxon>
        <taxon>Metazoa</taxon>
        <taxon>Ecdysozoa</taxon>
        <taxon>Nematoda</taxon>
        <taxon>Chromadorea</taxon>
        <taxon>Rhabditida</taxon>
        <taxon>Rhabditina</taxon>
        <taxon>Rhabditomorpha</taxon>
        <taxon>Strongyloidea</taxon>
        <taxon>Ancylostomatidae</taxon>
        <taxon>Ancylostomatinae</taxon>
        <taxon>Ancylostoma</taxon>
    </lineage>
</organism>
<dbReference type="Proteomes" id="UP000024635">
    <property type="component" value="Unassembled WGS sequence"/>
</dbReference>
<evidence type="ECO:0000313" key="1">
    <source>
        <dbReference type="EMBL" id="EYC12910.1"/>
    </source>
</evidence>
<name>A0A016UCL5_9BILA</name>